<feature type="compositionally biased region" description="Low complexity" evidence="11">
    <location>
        <begin position="345"/>
        <end position="369"/>
    </location>
</feature>
<dbReference type="Pfam" id="PF00382">
    <property type="entry name" value="TFIIB"/>
    <property type="match status" value="2"/>
</dbReference>
<dbReference type="GO" id="GO:0070897">
    <property type="term" value="P:transcription preinitiation complex assembly"/>
    <property type="evidence" value="ECO:0007669"/>
    <property type="project" value="InterPro"/>
</dbReference>
<dbReference type="STRING" id="361077.A0A151ZCM0"/>
<dbReference type="InterPro" id="IPR000812">
    <property type="entry name" value="TFIIB"/>
</dbReference>
<keyword evidence="4" id="KW-0863">Zinc-finger</keyword>
<dbReference type="InParanoid" id="A0A151ZCM0"/>
<feature type="compositionally biased region" description="Basic and acidic residues" evidence="11">
    <location>
        <begin position="434"/>
        <end position="443"/>
    </location>
</feature>
<comment type="caution">
    <text evidence="13">The sequence shown here is derived from an EMBL/GenBank/DDBJ whole genome shotgun (WGS) entry which is preliminary data.</text>
</comment>
<dbReference type="GO" id="GO:0005634">
    <property type="term" value="C:nucleus"/>
    <property type="evidence" value="ECO:0007669"/>
    <property type="project" value="UniProtKB-SubCell"/>
</dbReference>
<sequence length="688" mass="78151">MAKNRVCVCGNSSNFDSSGDGSIVCMQCGNVLESSNIVSEVQFTESSTIMGNFVSNKSTRYRSLGRDSRELSLENARRKLEEISAPLKIRQHHIESAQRSFELAMEHNFTKGRRTKLVVAACLYSVCRREKTPHLLIDFSEILQVNVFVLANTFLQLIKLLNLRLPIVDPSIYIQRFTQSLEFGDKTNAVAHTANKLVARMKRDWMSVGRKPSGICGAALYLASKIHGFKRTLKEIIHVVKVGEITLLRRLDEFQKTPAATLKFDEFDNIELEEECDPPSFIRARKLELKELKSKEEMERKLKKLDDDDEDFEEQEEEQEEEPEEELKQLEQGPKKKSTRKSIDDNSSVSSRGSNSSASSNRNTNNNNNNDKKRKLKSSNSSNGRNSSSESEKKKLKINENGSTKLSDSDDSRSDTQSQNLTDEERELNELTNEVERSMRENENLFNIDNQDGIESIPSFFEDGNSLQEYLSQPLPSLSSGKFTYPVLPEGEREVDPSVFEPNDNLEGLSDDEINNYIEHDKETIKKKEIIWTNINKEWIIKDAEKQKELEEDIKAGRPPRKKKSNANNKKAAETAAKAAEEELKKRIRNTKLIEKFGLKLPLFDSNASTAASSGNIVPTQQSSQFKKPTALRPIESSNNQSISNNNNSSSNNNNYYEPEEHTETSGSLLSQKMANYDYYSYGDDDDY</sequence>
<feature type="compositionally biased region" description="Acidic residues" evidence="11">
    <location>
        <begin position="307"/>
        <end position="325"/>
    </location>
</feature>
<dbReference type="EMBL" id="LODT01000034">
    <property type="protein sequence ID" value="KYQ91681.1"/>
    <property type="molecule type" value="Genomic_DNA"/>
</dbReference>
<evidence type="ECO:0000256" key="5">
    <source>
        <dbReference type="ARBA" id="ARBA00022833"/>
    </source>
</evidence>
<evidence type="ECO:0000313" key="13">
    <source>
        <dbReference type="EMBL" id="KYQ91681.1"/>
    </source>
</evidence>
<keyword evidence="7" id="KW-0010">Activator</keyword>
<evidence type="ECO:0000256" key="8">
    <source>
        <dbReference type="ARBA" id="ARBA00023163"/>
    </source>
</evidence>
<dbReference type="GO" id="GO:0017025">
    <property type="term" value="F:TBP-class protein binding"/>
    <property type="evidence" value="ECO:0007669"/>
    <property type="project" value="InterPro"/>
</dbReference>
<reference evidence="13 14" key="1">
    <citation type="submission" date="2015-12" db="EMBL/GenBank/DDBJ databases">
        <title>Dictyostelia acquired genes for synthesis and detection of signals that induce cell-type specialization by lateral gene transfer from prokaryotes.</title>
        <authorList>
            <person name="Gloeckner G."/>
            <person name="Schaap P."/>
        </authorList>
    </citation>
    <scope>NUCLEOTIDE SEQUENCE [LARGE SCALE GENOMIC DNA]</scope>
    <source>
        <strain evidence="13 14">TK</strain>
    </source>
</reference>
<dbReference type="Pfam" id="PF07741">
    <property type="entry name" value="BRF1"/>
    <property type="match status" value="1"/>
</dbReference>
<feature type="region of interest" description="Disordered" evidence="11">
    <location>
        <begin position="610"/>
        <end position="670"/>
    </location>
</feature>
<dbReference type="GO" id="GO:0001006">
    <property type="term" value="F:RNA polymerase III type 3 promoter sequence-specific DNA binding"/>
    <property type="evidence" value="ECO:0007669"/>
    <property type="project" value="TreeGrafter"/>
</dbReference>
<evidence type="ECO:0000256" key="7">
    <source>
        <dbReference type="ARBA" id="ARBA00023159"/>
    </source>
</evidence>
<protein>
    <recommendedName>
        <fullName evidence="10">B-related factor 1</fullName>
    </recommendedName>
</protein>
<feature type="compositionally biased region" description="Basic and acidic residues" evidence="11">
    <location>
        <begin position="297"/>
        <end position="306"/>
    </location>
</feature>
<keyword evidence="3" id="KW-0479">Metal-binding</keyword>
<dbReference type="GO" id="GO:0000126">
    <property type="term" value="C:transcription factor TFIIIB complex"/>
    <property type="evidence" value="ECO:0007669"/>
    <property type="project" value="TreeGrafter"/>
</dbReference>
<keyword evidence="9" id="KW-0539">Nucleus</keyword>
<accession>A0A151ZCM0</accession>
<dbReference type="GO" id="GO:0000995">
    <property type="term" value="F:RNA polymerase III general transcription initiation factor activity"/>
    <property type="evidence" value="ECO:0007669"/>
    <property type="project" value="TreeGrafter"/>
</dbReference>
<dbReference type="PRINTS" id="PR00685">
    <property type="entry name" value="TIFACTORIIB"/>
</dbReference>
<dbReference type="InterPro" id="IPR036915">
    <property type="entry name" value="Cyclin-like_sf"/>
</dbReference>
<feature type="region of interest" description="Disordered" evidence="11">
    <location>
        <begin position="297"/>
        <end position="450"/>
    </location>
</feature>
<dbReference type="SUPFAM" id="SSF47954">
    <property type="entry name" value="Cyclin-like"/>
    <property type="match status" value="2"/>
</dbReference>
<evidence type="ECO:0000313" key="14">
    <source>
        <dbReference type="Proteomes" id="UP000076078"/>
    </source>
</evidence>
<dbReference type="InterPro" id="IPR013150">
    <property type="entry name" value="TFIIB_cyclin"/>
</dbReference>
<dbReference type="GO" id="GO:0097550">
    <property type="term" value="C:transcription preinitiation complex"/>
    <property type="evidence" value="ECO:0007669"/>
    <property type="project" value="TreeGrafter"/>
</dbReference>
<evidence type="ECO:0000256" key="10">
    <source>
        <dbReference type="ARBA" id="ARBA00031009"/>
    </source>
</evidence>
<feature type="compositionally biased region" description="Low complexity" evidence="11">
    <location>
        <begin position="637"/>
        <end position="655"/>
    </location>
</feature>
<evidence type="ECO:0000259" key="12">
    <source>
        <dbReference type="SMART" id="SM00385"/>
    </source>
</evidence>
<dbReference type="Proteomes" id="UP000076078">
    <property type="component" value="Unassembled WGS sequence"/>
</dbReference>
<dbReference type="OMA" id="VEYPRIN"/>
<dbReference type="PANTHER" id="PTHR11618">
    <property type="entry name" value="TRANSCRIPTION INITIATION FACTOR IIB-RELATED"/>
    <property type="match status" value="1"/>
</dbReference>
<dbReference type="CDD" id="cd20553">
    <property type="entry name" value="CYCLIN_TFIIIB90_rpt1"/>
    <property type="match status" value="1"/>
</dbReference>
<dbReference type="CDD" id="cd20554">
    <property type="entry name" value="CYCLIN_TFIIIB90_rpt2"/>
    <property type="match status" value="1"/>
</dbReference>
<evidence type="ECO:0000256" key="1">
    <source>
        <dbReference type="ARBA" id="ARBA00004123"/>
    </source>
</evidence>
<feature type="compositionally biased region" description="Low complexity" evidence="11">
    <location>
        <begin position="378"/>
        <end position="389"/>
    </location>
</feature>
<name>A0A151ZCM0_TIELA</name>
<evidence type="ECO:0000256" key="4">
    <source>
        <dbReference type="ARBA" id="ARBA00022771"/>
    </source>
</evidence>
<feature type="domain" description="Cyclin-like" evidence="12">
    <location>
        <begin position="78"/>
        <end position="159"/>
    </location>
</feature>
<feature type="compositionally biased region" description="Low complexity" evidence="11">
    <location>
        <begin position="566"/>
        <end position="578"/>
    </location>
</feature>
<evidence type="ECO:0000256" key="3">
    <source>
        <dbReference type="ARBA" id="ARBA00022723"/>
    </source>
</evidence>
<keyword evidence="8" id="KW-0804">Transcription</keyword>
<dbReference type="OrthoDB" id="511529at2759"/>
<comment type="subcellular location">
    <subcellularLocation>
        <location evidence="1">Nucleus</location>
    </subcellularLocation>
</comment>
<organism evidence="13 14">
    <name type="scientific">Tieghemostelium lacteum</name>
    <name type="common">Slime mold</name>
    <name type="synonym">Dictyostelium lacteum</name>
    <dbReference type="NCBI Taxonomy" id="361077"/>
    <lineage>
        <taxon>Eukaryota</taxon>
        <taxon>Amoebozoa</taxon>
        <taxon>Evosea</taxon>
        <taxon>Eumycetozoa</taxon>
        <taxon>Dictyostelia</taxon>
        <taxon>Dictyosteliales</taxon>
        <taxon>Raperosteliaceae</taxon>
        <taxon>Tieghemostelium</taxon>
    </lineage>
</organism>
<evidence type="ECO:0000256" key="6">
    <source>
        <dbReference type="ARBA" id="ARBA00023015"/>
    </source>
</evidence>
<dbReference type="AlphaFoldDB" id="A0A151ZCM0"/>
<gene>
    <name evidence="13" type="ORF">DLAC_07458</name>
</gene>
<dbReference type="SMART" id="SM00385">
    <property type="entry name" value="CYCLIN"/>
    <property type="match status" value="2"/>
</dbReference>
<dbReference type="InterPro" id="IPR011665">
    <property type="entry name" value="BRF1_TBP-bd_dom"/>
</dbReference>
<dbReference type="InterPro" id="IPR013763">
    <property type="entry name" value="Cyclin-like_dom"/>
</dbReference>
<dbReference type="FunFam" id="1.10.472.10:FF:000002">
    <property type="entry name" value="Transcription factor IIIB 90 kDa subunit"/>
    <property type="match status" value="1"/>
</dbReference>
<feature type="domain" description="Cyclin-like" evidence="12">
    <location>
        <begin position="172"/>
        <end position="256"/>
    </location>
</feature>
<evidence type="ECO:0000256" key="2">
    <source>
        <dbReference type="ARBA" id="ARBA00010857"/>
    </source>
</evidence>
<evidence type="ECO:0000256" key="9">
    <source>
        <dbReference type="ARBA" id="ARBA00023242"/>
    </source>
</evidence>
<evidence type="ECO:0000256" key="11">
    <source>
        <dbReference type="SAM" id="MobiDB-lite"/>
    </source>
</evidence>
<keyword evidence="14" id="KW-1185">Reference proteome</keyword>
<dbReference type="FunFam" id="1.10.472.10:FF:000007">
    <property type="entry name" value="Transcription factor IIIB 90 kDa subunit"/>
    <property type="match status" value="1"/>
</dbReference>
<feature type="region of interest" description="Disordered" evidence="11">
    <location>
        <begin position="551"/>
        <end position="585"/>
    </location>
</feature>
<keyword evidence="5" id="KW-0862">Zinc</keyword>
<dbReference type="GO" id="GO:0008270">
    <property type="term" value="F:zinc ion binding"/>
    <property type="evidence" value="ECO:0007669"/>
    <property type="project" value="UniProtKB-KW"/>
</dbReference>
<feature type="compositionally biased region" description="Polar residues" evidence="11">
    <location>
        <begin position="610"/>
        <end position="627"/>
    </location>
</feature>
<dbReference type="PANTHER" id="PTHR11618:SF4">
    <property type="entry name" value="TRANSCRIPTION FACTOR IIIB 90 KDA SUBUNIT"/>
    <property type="match status" value="1"/>
</dbReference>
<proteinExistence type="inferred from homology"/>
<comment type="similarity">
    <text evidence="2">Belongs to the TFIIB family.</text>
</comment>
<dbReference type="Gene3D" id="1.20.5.650">
    <property type="entry name" value="Single helix bin"/>
    <property type="match status" value="1"/>
</dbReference>
<dbReference type="SUPFAM" id="SSF57783">
    <property type="entry name" value="Zinc beta-ribbon"/>
    <property type="match status" value="1"/>
</dbReference>
<keyword evidence="6" id="KW-0805">Transcription regulation</keyword>
<dbReference type="Gene3D" id="1.10.472.10">
    <property type="entry name" value="Cyclin-like"/>
    <property type="match status" value="2"/>
</dbReference>